<evidence type="ECO:0000313" key="2">
    <source>
        <dbReference type="WBParaSite" id="JU765_v2.g16265.t1"/>
    </source>
</evidence>
<accession>A0AC34QGF6</accession>
<dbReference type="Proteomes" id="UP000887576">
    <property type="component" value="Unplaced"/>
</dbReference>
<reference evidence="2" key="1">
    <citation type="submission" date="2022-11" db="UniProtKB">
        <authorList>
            <consortium name="WormBaseParasite"/>
        </authorList>
    </citation>
    <scope>IDENTIFICATION</scope>
</reference>
<evidence type="ECO:0000313" key="1">
    <source>
        <dbReference type="Proteomes" id="UP000887576"/>
    </source>
</evidence>
<name>A0AC34QGF6_9BILA</name>
<protein>
    <submittedName>
        <fullName evidence="2">ETS domain-containing protein</fullName>
    </submittedName>
</protein>
<sequence>MNLEKDESLLLLKQYNECLDLEDKPTCRNLTNDTNNNQNSEGVNDLKKVNNLDTPLSGGNHSQTDDESMDESELAVAAAENDIKPRPDMPTKSIEMPTIAESNEAVIIRPIPTNPYFLSMKQEHPPFVAPPIPPADHTGLLTFLDETKRQAFNARPPITIKSEENDKDDKRPVYPNAEFRRTSAPACLWSAVSMFNNPPTTQSTLNNSFMNPTSVIPPLSTSQLALLQKLFGRQMDMGPCTTKSPSTSSSPDSGLGHESNESQVDSSLNVPTTSTATTENRVTAALAAAVAATVANDSAPPTSGITSFPTSTTLPWSWLNTIPTSTTSHANTGQSNNLLGNPWLSAAALLYPQWALSQSNVNSLLNLMATNNANTAKPQTQSSGGIPPNPTSLPSAAIAPQPPNPTNGFANLGGSLPSNPLISQTIPHAQPPPSLFQTPPNVTSASLFLDSFFPNMNHRHHPYFPPNTNFDASRRFSEPAPTSGGSGFNFNARRRSRDGGHVTYLWEFLLRLLQDKEFSPKYIKWLDHSKGIFKLVDSKAVSRLWGLHKNKPGMNYETMGRALRYYYQRGILQKVEGQRLVYQFVDVPRDAFDPNDTSFSDHCSSGQSDDGFDSSGDSPTRPSASFTPGKSIEI</sequence>
<proteinExistence type="predicted"/>
<organism evidence="1 2">
    <name type="scientific">Panagrolaimus sp. JU765</name>
    <dbReference type="NCBI Taxonomy" id="591449"/>
    <lineage>
        <taxon>Eukaryota</taxon>
        <taxon>Metazoa</taxon>
        <taxon>Ecdysozoa</taxon>
        <taxon>Nematoda</taxon>
        <taxon>Chromadorea</taxon>
        <taxon>Rhabditida</taxon>
        <taxon>Tylenchina</taxon>
        <taxon>Panagrolaimomorpha</taxon>
        <taxon>Panagrolaimoidea</taxon>
        <taxon>Panagrolaimidae</taxon>
        <taxon>Panagrolaimus</taxon>
    </lineage>
</organism>
<dbReference type="WBParaSite" id="JU765_v2.g16265.t1">
    <property type="protein sequence ID" value="JU765_v2.g16265.t1"/>
    <property type="gene ID" value="JU765_v2.g16265"/>
</dbReference>